<dbReference type="GO" id="GO:0071949">
    <property type="term" value="F:FAD binding"/>
    <property type="evidence" value="ECO:0007669"/>
    <property type="project" value="InterPro"/>
</dbReference>
<organism evidence="9 10">
    <name type="scientific">Talaromyces islandicus</name>
    <name type="common">Penicillium islandicum</name>
    <dbReference type="NCBI Taxonomy" id="28573"/>
    <lineage>
        <taxon>Eukaryota</taxon>
        <taxon>Fungi</taxon>
        <taxon>Dikarya</taxon>
        <taxon>Ascomycota</taxon>
        <taxon>Pezizomycotina</taxon>
        <taxon>Eurotiomycetes</taxon>
        <taxon>Eurotiomycetidae</taxon>
        <taxon>Eurotiales</taxon>
        <taxon>Trichocomaceae</taxon>
        <taxon>Talaromyces</taxon>
        <taxon>Talaromyces sect. Islandici</taxon>
    </lineage>
</organism>
<keyword evidence="10" id="KW-1185">Reference proteome</keyword>
<reference evidence="9 10" key="1">
    <citation type="submission" date="2015-04" db="EMBL/GenBank/DDBJ databases">
        <authorList>
            <person name="Syromyatnikov M.Y."/>
            <person name="Popov V.N."/>
        </authorList>
    </citation>
    <scope>NUCLEOTIDE SEQUENCE [LARGE SCALE GENOMIC DNA]</scope>
    <source>
        <strain evidence="9">WF-38-12</strain>
    </source>
</reference>
<comment type="pathway">
    <text evidence="2">Secondary metabolite biosynthesis.</text>
</comment>
<evidence type="ECO:0000259" key="8">
    <source>
        <dbReference type="Pfam" id="PF01494"/>
    </source>
</evidence>
<dbReference type="PANTHER" id="PTHR47178:SF4">
    <property type="entry name" value="FAD-DEPENDENT MONOOXYGENASE APTC"/>
    <property type="match status" value="1"/>
</dbReference>
<evidence type="ECO:0000313" key="10">
    <source>
        <dbReference type="Proteomes" id="UP000054383"/>
    </source>
</evidence>
<accession>A0A0U1LTC9</accession>
<dbReference type="SUPFAM" id="SSF51905">
    <property type="entry name" value="FAD/NAD(P)-binding domain"/>
    <property type="match status" value="1"/>
</dbReference>
<comment type="cofactor">
    <cofactor evidence="1">
        <name>FAD</name>
        <dbReference type="ChEBI" id="CHEBI:57692"/>
    </cofactor>
</comment>
<dbReference type="PANTHER" id="PTHR47178">
    <property type="entry name" value="MONOOXYGENASE, FAD-BINDING"/>
    <property type="match status" value="1"/>
</dbReference>
<evidence type="ECO:0000256" key="3">
    <source>
        <dbReference type="ARBA" id="ARBA00007992"/>
    </source>
</evidence>
<sequence length="421" mass="46662">MATQRPILIIGGGLSGLAAARLLTNQGIPVIVFEQSEVDRSQGFGITVRDWAYNPLLEELGNRISVRDFQQAVATDGAVGGTGWVDLTFRHNGTGETLFNPDPPNPGQQNTIFRANRSFLRNWLAEGVDVRYQHKLESFESEPGHVKVVFENGTRQEGSMLVAADGVHSTVRGIAFPERQTLTILDVVLFHGKVKMSQSKYESVVSTGLGTSNVAAGVGDGFNTFITIANAEKESVYLDWSYSRARQGEKDPLWMPDRAELIKAPQHLLKEVRGRDLAPPFSSFVNADEIKKDKVYNWRIRSVYISRADLDQAAKRGVIFIGDSVHAMPIFGGEGGNHAMLDGVELFRTIKAKYGDKEAKFLRAGEVEAIVQAFYDATLQRSQDAVRRCVQRFSTFHKPIRQWEKVAEMSKAKNSGNNSSQ</sequence>
<dbReference type="EMBL" id="CVMT01000002">
    <property type="protein sequence ID" value="CRG86673.1"/>
    <property type="molecule type" value="Genomic_DNA"/>
</dbReference>
<dbReference type="InterPro" id="IPR036188">
    <property type="entry name" value="FAD/NAD-bd_sf"/>
</dbReference>
<evidence type="ECO:0000256" key="6">
    <source>
        <dbReference type="ARBA" id="ARBA00023002"/>
    </source>
</evidence>
<evidence type="ECO:0000256" key="2">
    <source>
        <dbReference type="ARBA" id="ARBA00005179"/>
    </source>
</evidence>
<name>A0A0U1LTC9_TALIS</name>
<dbReference type="OMA" id="IPLIHYH"/>
<evidence type="ECO:0000256" key="1">
    <source>
        <dbReference type="ARBA" id="ARBA00001974"/>
    </source>
</evidence>
<evidence type="ECO:0000256" key="5">
    <source>
        <dbReference type="ARBA" id="ARBA00022827"/>
    </source>
</evidence>
<keyword evidence="4" id="KW-0285">Flavoprotein</keyword>
<proteinExistence type="inferred from homology"/>
<keyword evidence="6" id="KW-0560">Oxidoreductase</keyword>
<evidence type="ECO:0000313" key="9">
    <source>
        <dbReference type="EMBL" id="CRG86673.1"/>
    </source>
</evidence>
<gene>
    <name evidence="9" type="ORF">PISL3812_03683</name>
</gene>
<evidence type="ECO:0000256" key="7">
    <source>
        <dbReference type="ARBA" id="ARBA00023033"/>
    </source>
</evidence>
<protein>
    <recommendedName>
        <fullName evidence="8">FAD-binding domain-containing protein</fullName>
    </recommendedName>
</protein>
<dbReference type="Proteomes" id="UP000054383">
    <property type="component" value="Unassembled WGS sequence"/>
</dbReference>
<dbReference type="OrthoDB" id="47494at2759"/>
<dbReference type="Pfam" id="PF01494">
    <property type="entry name" value="FAD_binding_3"/>
    <property type="match status" value="1"/>
</dbReference>
<dbReference type="GO" id="GO:0004497">
    <property type="term" value="F:monooxygenase activity"/>
    <property type="evidence" value="ECO:0007669"/>
    <property type="project" value="UniProtKB-KW"/>
</dbReference>
<dbReference type="STRING" id="28573.A0A0U1LTC9"/>
<dbReference type="PRINTS" id="PR00420">
    <property type="entry name" value="RNGMNOXGNASE"/>
</dbReference>
<keyword evidence="7" id="KW-0503">Monooxygenase</keyword>
<evidence type="ECO:0000256" key="4">
    <source>
        <dbReference type="ARBA" id="ARBA00022630"/>
    </source>
</evidence>
<dbReference type="InterPro" id="IPR002938">
    <property type="entry name" value="FAD-bd"/>
</dbReference>
<keyword evidence="5" id="KW-0274">FAD</keyword>
<comment type="similarity">
    <text evidence="3">Belongs to the paxM FAD-dependent monooxygenase family.</text>
</comment>
<dbReference type="Gene3D" id="3.50.50.60">
    <property type="entry name" value="FAD/NAD(P)-binding domain"/>
    <property type="match status" value="1"/>
</dbReference>
<dbReference type="AlphaFoldDB" id="A0A0U1LTC9"/>
<feature type="domain" description="FAD-binding" evidence="8">
    <location>
        <begin position="6"/>
        <end position="355"/>
    </location>
</feature>